<evidence type="ECO:0000256" key="1">
    <source>
        <dbReference type="ARBA" id="ARBA00012486"/>
    </source>
</evidence>
<dbReference type="SMART" id="SM00212">
    <property type="entry name" value="UBCc"/>
    <property type="match status" value="1"/>
</dbReference>
<protein>
    <recommendedName>
        <fullName evidence="1">E2 ubiquitin-conjugating enzyme</fullName>
        <ecNumber evidence="1">2.3.2.23</ecNumber>
    </recommendedName>
</protein>
<dbReference type="EMBL" id="LAYC01000003">
    <property type="protein sequence ID" value="KYK54438.1"/>
    <property type="molecule type" value="Genomic_DNA"/>
</dbReference>
<reference evidence="8 9" key="1">
    <citation type="journal article" date="2016" name="Sci. Rep.">
        <title>Insights into Adaptations to a Near-Obligate Nematode Endoparasitic Lifestyle from the Finished Genome of Drechmeria coniospora.</title>
        <authorList>
            <person name="Zhang L."/>
            <person name="Zhou Z."/>
            <person name="Guo Q."/>
            <person name="Fokkens L."/>
            <person name="Miskei M."/>
            <person name="Pocsi I."/>
            <person name="Zhang W."/>
            <person name="Chen M."/>
            <person name="Wang L."/>
            <person name="Sun Y."/>
            <person name="Donzelli B.G."/>
            <person name="Gibson D.M."/>
            <person name="Nelson D.R."/>
            <person name="Luo J.G."/>
            <person name="Rep M."/>
            <person name="Liu H."/>
            <person name="Yang S."/>
            <person name="Wang J."/>
            <person name="Krasnoff S.B."/>
            <person name="Xu Y."/>
            <person name="Molnar I."/>
            <person name="Lin M."/>
        </authorList>
    </citation>
    <scope>NUCLEOTIDE SEQUENCE [LARGE SCALE GENOMIC DNA]</scope>
    <source>
        <strain evidence="8 9">ARSEF 6962</strain>
    </source>
</reference>
<feature type="region of interest" description="Disordered" evidence="6">
    <location>
        <begin position="1"/>
        <end position="21"/>
    </location>
</feature>
<evidence type="ECO:0000256" key="4">
    <source>
        <dbReference type="ARBA" id="ARBA00022786"/>
    </source>
</evidence>
<keyword evidence="3" id="KW-0547">Nucleotide-binding</keyword>
<organism evidence="8 9">
    <name type="scientific">Drechmeria coniospora</name>
    <name type="common">Nematophagous fungus</name>
    <name type="synonym">Meria coniospora</name>
    <dbReference type="NCBI Taxonomy" id="98403"/>
    <lineage>
        <taxon>Eukaryota</taxon>
        <taxon>Fungi</taxon>
        <taxon>Dikarya</taxon>
        <taxon>Ascomycota</taxon>
        <taxon>Pezizomycotina</taxon>
        <taxon>Sordariomycetes</taxon>
        <taxon>Hypocreomycetidae</taxon>
        <taxon>Hypocreales</taxon>
        <taxon>Ophiocordycipitaceae</taxon>
        <taxon>Drechmeria</taxon>
    </lineage>
</organism>
<evidence type="ECO:0000256" key="5">
    <source>
        <dbReference type="ARBA" id="ARBA00022840"/>
    </source>
</evidence>
<sequence>MSSKRITKEFAEMSQNPPPDFSVSLPASQSIHSWHVVLSAPAGTPYHPGRFALLLTLPTDYPFKPPSLRFLTRIYHPNVTDDSLGNICLAILKSDQWKPSTKIAAVLDAVRNLLVEPQPDDPLEERIADEYRTDKVAWEKKAQQHVQKYATGNPVFPAA</sequence>
<dbReference type="Gene3D" id="3.10.110.10">
    <property type="entry name" value="Ubiquitin Conjugating Enzyme"/>
    <property type="match status" value="1"/>
</dbReference>
<dbReference type="SUPFAM" id="SSF54495">
    <property type="entry name" value="UBC-like"/>
    <property type="match status" value="1"/>
</dbReference>
<feature type="compositionally biased region" description="Basic and acidic residues" evidence="6">
    <location>
        <begin position="1"/>
        <end position="11"/>
    </location>
</feature>
<keyword evidence="5" id="KW-0067">ATP-binding</keyword>
<keyword evidence="9" id="KW-1185">Reference proteome</keyword>
<keyword evidence="2" id="KW-0808">Transferase</keyword>
<dbReference type="GO" id="GO:0005524">
    <property type="term" value="F:ATP binding"/>
    <property type="evidence" value="ECO:0007669"/>
    <property type="project" value="UniProtKB-KW"/>
</dbReference>
<name>A0A151GBF7_DRECN</name>
<dbReference type="InterPro" id="IPR000608">
    <property type="entry name" value="UBC"/>
</dbReference>
<feature type="domain" description="UBC core" evidence="7">
    <location>
        <begin position="1"/>
        <end position="151"/>
    </location>
</feature>
<accession>A0A151GBF7</accession>
<comment type="caution">
    <text evidence="8">The sequence shown here is derived from an EMBL/GenBank/DDBJ whole genome shotgun (WGS) entry which is preliminary data.</text>
</comment>
<dbReference type="OrthoDB" id="9978460at2759"/>
<dbReference type="EC" id="2.3.2.23" evidence="1"/>
<dbReference type="FunFam" id="3.10.110.10:FF:000060">
    <property type="entry name" value="Ubiquitin conjugating enzyme (UbcB)"/>
    <property type="match status" value="1"/>
</dbReference>
<dbReference type="STRING" id="98403.A0A151GBF7"/>
<evidence type="ECO:0000259" key="7">
    <source>
        <dbReference type="PROSITE" id="PS50127"/>
    </source>
</evidence>
<evidence type="ECO:0000256" key="2">
    <source>
        <dbReference type="ARBA" id="ARBA00022679"/>
    </source>
</evidence>
<dbReference type="PROSITE" id="PS50127">
    <property type="entry name" value="UBC_2"/>
    <property type="match status" value="1"/>
</dbReference>
<evidence type="ECO:0000313" key="8">
    <source>
        <dbReference type="EMBL" id="KYK54438.1"/>
    </source>
</evidence>
<dbReference type="Proteomes" id="UP000076580">
    <property type="component" value="Chromosome 03"/>
</dbReference>
<dbReference type="RefSeq" id="XP_040653790.1">
    <property type="nucleotide sequence ID" value="XM_040803686.1"/>
</dbReference>
<evidence type="ECO:0000256" key="6">
    <source>
        <dbReference type="SAM" id="MobiDB-lite"/>
    </source>
</evidence>
<proteinExistence type="predicted"/>
<dbReference type="GO" id="GO:0061631">
    <property type="term" value="F:ubiquitin conjugating enzyme activity"/>
    <property type="evidence" value="ECO:0007669"/>
    <property type="project" value="UniProtKB-EC"/>
</dbReference>
<dbReference type="Pfam" id="PF00179">
    <property type="entry name" value="UQ_con"/>
    <property type="match status" value="1"/>
</dbReference>
<dbReference type="AlphaFoldDB" id="A0A151GBF7"/>
<evidence type="ECO:0000313" key="9">
    <source>
        <dbReference type="Proteomes" id="UP000076580"/>
    </source>
</evidence>
<dbReference type="GeneID" id="63719039"/>
<keyword evidence="4" id="KW-0833">Ubl conjugation pathway</keyword>
<dbReference type="PANTHER" id="PTHR24067">
    <property type="entry name" value="UBIQUITIN-CONJUGATING ENZYME E2"/>
    <property type="match status" value="1"/>
</dbReference>
<gene>
    <name evidence="8" type="ORF">DCS_06396</name>
</gene>
<dbReference type="InterPro" id="IPR016135">
    <property type="entry name" value="UBQ-conjugating_enzyme/RWD"/>
</dbReference>
<dbReference type="InParanoid" id="A0A151GBF7"/>
<evidence type="ECO:0000256" key="3">
    <source>
        <dbReference type="ARBA" id="ARBA00022741"/>
    </source>
</evidence>
<dbReference type="InterPro" id="IPR050113">
    <property type="entry name" value="Ub_conjugating_enzyme"/>
</dbReference>